<dbReference type="PANTHER" id="PTHR21261:SF15">
    <property type="entry name" value="BEATEN PATH IIIA, ISOFORM D-RELATED"/>
    <property type="match status" value="1"/>
</dbReference>
<dbReference type="Proteomes" id="UP000299102">
    <property type="component" value="Unassembled WGS sequence"/>
</dbReference>
<evidence type="ECO:0000259" key="7">
    <source>
        <dbReference type="PROSITE" id="PS51031"/>
    </source>
</evidence>
<keyword evidence="1" id="KW-1015">Disulfide bond</keyword>
<keyword evidence="9" id="KW-1185">Reference proteome</keyword>
<dbReference type="Pfam" id="PF10545">
    <property type="entry name" value="MADF_DNA_bdg"/>
    <property type="match status" value="1"/>
</dbReference>
<dbReference type="GO" id="GO:0005634">
    <property type="term" value="C:nucleus"/>
    <property type="evidence" value="ECO:0007669"/>
    <property type="project" value="UniProtKB-SubCell"/>
</dbReference>
<comment type="caution">
    <text evidence="8">The sequence shown here is derived from an EMBL/GenBank/DDBJ whole genome shotgun (WGS) entry which is preliminary data.</text>
</comment>
<dbReference type="OrthoDB" id="6415662at2759"/>
<feature type="signal peptide" evidence="4">
    <location>
        <begin position="1"/>
        <end position="30"/>
    </location>
</feature>
<dbReference type="InterPro" id="IPR007110">
    <property type="entry name" value="Ig-like_dom"/>
</dbReference>
<feature type="domain" description="Ig-like" evidence="5">
    <location>
        <begin position="32"/>
        <end position="117"/>
    </location>
</feature>
<organism evidence="8 9">
    <name type="scientific">Eumeta variegata</name>
    <name type="common">Bagworm moth</name>
    <name type="synonym">Eumeta japonica</name>
    <dbReference type="NCBI Taxonomy" id="151549"/>
    <lineage>
        <taxon>Eukaryota</taxon>
        <taxon>Metazoa</taxon>
        <taxon>Ecdysozoa</taxon>
        <taxon>Arthropoda</taxon>
        <taxon>Hexapoda</taxon>
        <taxon>Insecta</taxon>
        <taxon>Pterygota</taxon>
        <taxon>Neoptera</taxon>
        <taxon>Endopterygota</taxon>
        <taxon>Lepidoptera</taxon>
        <taxon>Glossata</taxon>
        <taxon>Ditrysia</taxon>
        <taxon>Tineoidea</taxon>
        <taxon>Psychidae</taxon>
        <taxon>Oiketicinae</taxon>
        <taxon>Eumeta</taxon>
    </lineage>
</organism>
<dbReference type="STRING" id="151549.A0A4C1TKQ6"/>
<feature type="domain" description="MADF" evidence="6">
    <location>
        <begin position="223"/>
        <end position="314"/>
    </location>
</feature>
<feature type="domain" description="BESS" evidence="7">
    <location>
        <begin position="389"/>
        <end position="428"/>
    </location>
</feature>
<dbReference type="AlphaFoldDB" id="A0A4C1TKQ6"/>
<evidence type="ECO:0000259" key="6">
    <source>
        <dbReference type="PROSITE" id="PS51029"/>
    </source>
</evidence>
<dbReference type="PROSITE" id="PS51031">
    <property type="entry name" value="BESS"/>
    <property type="match status" value="1"/>
</dbReference>
<dbReference type="PROSITE" id="PS51029">
    <property type="entry name" value="MADF"/>
    <property type="match status" value="1"/>
</dbReference>
<evidence type="ECO:0000256" key="2">
    <source>
        <dbReference type="PROSITE-ProRule" id="PRU00371"/>
    </source>
</evidence>
<dbReference type="Pfam" id="PF08205">
    <property type="entry name" value="C2-set_2"/>
    <property type="match status" value="1"/>
</dbReference>
<dbReference type="InterPro" id="IPR004210">
    <property type="entry name" value="BESS_motif"/>
</dbReference>
<dbReference type="PROSITE" id="PS50835">
    <property type="entry name" value="IG_LIKE"/>
    <property type="match status" value="2"/>
</dbReference>
<keyword evidence="2" id="KW-0539">Nucleus</keyword>
<dbReference type="SUPFAM" id="SSF48726">
    <property type="entry name" value="Immunoglobulin"/>
    <property type="match status" value="2"/>
</dbReference>
<evidence type="ECO:0000256" key="3">
    <source>
        <dbReference type="SAM" id="MobiDB-lite"/>
    </source>
</evidence>
<protein>
    <recommendedName>
        <fullName evidence="10">Ig-like domain-containing protein</fullName>
    </recommendedName>
</protein>
<evidence type="ECO:0008006" key="10">
    <source>
        <dbReference type="Google" id="ProtNLM"/>
    </source>
</evidence>
<sequence length="467" mass="54268">MSVRVCVCLRMHVLCVSLRVTSVSVPEARARGSSATLACDFELEGARLYSVKWYKDNEEFYRYMPRVRPPQHAYQLDGITVDLDKSSARRVYLRNLTLRSRGLYRCEVSEEAPAFYSAQAEAFMEVYYFPREGPIITGHERRYQEGQPLDINCTSAKVFPAPALQWQINGEKVTEPIWLMSYGVQPDSTGLVVSTLALHAPARLKMKLRCLVTVGMHRREKTVVIEEVERRPCLWDLQDTNNKNRECRAQAWDEVLHAVIPDYSKLSKKHKKELERSVQQRWKNARDCYVKHKKQKTTKYVYYDKLTFLEGSFEDYTDFYHNEADDTIPNVKTELDCSTDTAIQKSSSSNEDVVEPNIPKYRQKRRKRYKFEFQKDIFSPHIELSDDLQRDDVAFFLSLAPTINTFDNNQKIIFRSKVLQAAMEIIHFNNVASLDSMQSDFKCNTRKCNKKEDSDATNPSDSRTDSD</sequence>
<gene>
    <name evidence="8" type="ORF">EVAR_9593_1</name>
</gene>
<dbReference type="InterPro" id="IPR036179">
    <property type="entry name" value="Ig-like_dom_sf"/>
</dbReference>
<dbReference type="EMBL" id="BGZK01000066">
    <property type="protein sequence ID" value="GBP14685.1"/>
    <property type="molecule type" value="Genomic_DNA"/>
</dbReference>
<dbReference type="InterPro" id="IPR013783">
    <property type="entry name" value="Ig-like_fold"/>
</dbReference>
<evidence type="ECO:0000313" key="8">
    <source>
        <dbReference type="EMBL" id="GBP14685.1"/>
    </source>
</evidence>
<evidence type="ECO:0000259" key="5">
    <source>
        <dbReference type="PROSITE" id="PS50835"/>
    </source>
</evidence>
<evidence type="ECO:0000256" key="1">
    <source>
        <dbReference type="ARBA" id="ARBA00023157"/>
    </source>
</evidence>
<accession>A0A4C1TKQ6</accession>
<dbReference type="SMART" id="SM00595">
    <property type="entry name" value="MADF"/>
    <property type="match status" value="1"/>
</dbReference>
<dbReference type="PANTHER" id="PTHR21261">
    <property type="entry name" value="BEAT PROTEIN"/>
    <property type="match status" value="1"/>
</dbReference>
<evidence type="ECO:0000256" key="4">
    <source>
        <dbReference type="SAM" id="SignalP"/>
    </source>
</evidence>
<name>A0A4C1TKQ6_EUMVA</name>
<dbReference type="Gene3D" id="2.60.40.10">
    <property type="entry name" value="Immunoglobulins"/>
    <property type="match status" value="2"/>
</dbReference>
<feature type="region of interest" description="Disordered" evidence="3">
    <location>
        <begin position="447"/>
        <end position="467"/>
    </location>
</feature>
<comment type="subcellular location">
    <subcellularLocation>
        <location evidence="2">Nucleus</location>
    </subcellularLocation>
</comment>
<reference evidence="8 9" key="1">
    <citation type="journal article" date="2019" name="Commun. Biol.">
        <title>The bagworm genome reveals a unique fibroin gene that provides high tensile strength.</title>
        <authorList>
            <person name="Kono N."/>
            <person name="Nakamura H."/>
            <person name="Ohtoshi R."/>
            <person name="Tomita M."/>
            <person name="Numata K."/>
            <person name="Arakawa K."/>
        </authorList>
    </citation>
    <scope>NUCLEOTIDE SEQUENCE [LARGE SCALE GENOMIC DNA]</scope>
</reference>
<dbReference type="InterPro" id="IPR013162">
    <property type="entry name" value="CD80_C2-set"/>
</dbReference>
<dbReference type="InterPro" id="IPR006578">
    <property type="entry name" value="MADF-dom"/>
</dbReference>
<evidence type="ECO:0000313" key="9">
    <source>
        <dbReference type="Proteomes" id="UP000299102"/>
    </source>
</evidence>
<feature type="chain" id="PRO_5020029931" description="Ig-like domain-containing protein" evidence="4">
    <location>
        <begin position="31"/>
        <end position="467"/>
    </location>
</feature>
<proteinExistence type="predicted"/>
<dbReference type="FunFam" id="2.60.40.10:FF:000437">
    <property type="entry name" value="Beat-IIIc, isoform A"/>
    <property type="match status" value="1"/>
</dbReference>
<feature type="domain" description="Ig-like" evidence="5">
    <location>
        <begin position="130"/>
        <end position="224"/>
    </location>
</feature>
<keyword evidence="4" id="KW-0732">Signal</keyword>
<dbReference type="GO" id="GO:0003677">
    <property type="term" value="F:DNA binding"/>
    <property type="evidence" value="ECO:0007669"/>
    <property type="project" value="InterPro"/>
</dbReference>